<name>A0A0W8FVB3_9ZZZZ</name>
<dbReference type="InterPro" id="IPR050583">
    <property type="entry name" value="Mycobacterial_A85_antigen"/>
</dbReference>
<dbReference type="Pfam" id="PF00756">
    <property type="entry name" value="Esterase"/>
    <property type="match status" value="1"/>
</dbReference>
<comment type="caution">
    <text evidence="1">The sequence shown here is derived from an EMBL/GenBank/DDBJ whole genome shotgun (WGS) entry which is preliminary data.</text>
</comment>
<dbReference type="SUPFAM" id="SSF53474">
    <property type="entry name" value="alpha/beta-Hydrolases"/>
    <property type="match status" value="1"/>
</dbReference>
<dbReference type="AlphaFoldDB" id="A0A0W8FVB3"/>
<dbReference type="InterPro" id="IPR029058">
    <property type="entry name" value="AB_hydrolase_fold"/>
</dbReference>
<dbReference type="InterPro" id="IPR000801">
    <property type="entry name" value="Esterase-like"/>
</dbReference>
<dbReference type="PANTHER" id="PTHR48098">
    <property type="entry name" value="ENTEROCHELIN ESTERASE-RELATED"/>
    <property type="match status" value="1"/>
</dbReference>
<reference evidence="1" key="1">
    <citation type="journal article" date="2015" name="Proc. Natl. Acad. Sci. U.S.A.">
        <title>Networks of energetic and metabolic interactions define dynamics in microbial communities.</title>
        <authorList>
            <person name="Embree M."/>
            <person name="Liu J.K."/>
            <person name="Al-Bassam M.M."/>
            <person name="Zengler K."/>
        </authorList>
    </citation>
    <scope>NUCLEOTIDE SEQUENCE</scope>
</reference>
<evidence type="ECO:0000313" key="1">
    <source>
        <dbReference type="EMBL" id="KUG24790.1"/>
    </source>
</evidence>
<proteinExistence type="predicted"/>
<protein>
    <submittedName>
        <fullName evidence="1">Putative esterase</fullName>
    </submittedName>
</protein>
<dbReference type="EMBL" id="LNQE01000818">
    <property type="protein sequence ID" value="KUG24790.1"/>
    <property type="molecule type" value="Genomic_DNA"/>
</dbReference>
<dbReference type="Gene3D" id="3.40.50.1820">
    <property type="entry name" value="alpha/beta hydrolase"/>
    <property type="match status" value="1"/>
</dbReference>
<accession>A0A0W8FVB3</accession>
<gene>
    <name evidence="1" type="ORF">ASZ90_005404</name>
</gene>
<sequence length="376" mass="42992">MKTKLFFITSLFLMALTSEKNFGQSHLSIETVNAFSLNNNKLGVDTLQKVAVYLPPDYTNSNKNYPVVYYLPGFTSPINEFLFGEYNGFELQEDVDFLIERQLINEMIIVLVDGNTFLGGSFYVNSSINGNWEDYIAYDIVQYIDRKYKTIPSPNSRAIAGNSMGGFGALHIAMKHPDVFGMVYSLSPGLFDANGILNSRFLTSYQNISEIQQVISEFFNEPEKNEIERYKYLTANLRYGPYDGYLKGFLLAYGSAFCPDTSLETPPFFYLPDTSVTETNINEKQFKCWINGFGGWEEKIKEHHSNLKKLNIILDCGLNDGWITDGTKYVSNLLEQNQIKVKTLWFDGGHTDRLHIRLKEHMLPSISKFFETQTNN</sequence>
<organism evidence="1">
    <name type="scientific">hydrocarbon metagenome</name>
    <dbReference type="NCBI Taxonomy" id="938273"/>
    <lineage>
        <taxon>unclassified sequences</taxon>
        <taxon>metagenomes</taxon>
        <taxon>ecological metagenomes</taxon>
    </lineage>
</organism>